<organism evidence="2 3">
    <name type="scientific">Funneliformis geosporum</name>
    <dbReference type="NCBI Taxonomy" id="1117311"/>
    <lineage>
        <taxon>Eukaryota</taxon>
        <taxon>Fungi</taxon>
        <taxon>Fungi incertae sedis</taxon>
        <taxon>Mucoromycota</taxon>
        <taxon>Glomeromycotina</taxon>
        <taxon>Glomeromycetes</taxon>
        <taxon>Glomerales</taxon>
        <taxon>Glomeraceae</taxon>
        <taxon>Funneliformis</taxon>
    </lineage>
</organism>
<protein>
    <submittedName>
        <fullName evidence="2">15027_t:CDS:1</fullName>
    </submittedName>
</protein>
<proteinExistence type="predicted"/>
<accession>A0A9W4SSQ5</accession>
<keyword evidence="1" id="KW-0812">Transmembrane</keyword>
<reference evidence="2" key="1">
    <citation type="submission" date="2022-08" db="EMBL/GenBank/DDBJ databases">
        <authorList>
            <person name="Kallberg Y."/>
            <person name="Tangrot J."/>
            <person name="Rosling A."/>
        </authorList>
    </citation>
    <scope>NUCLEOTIDE SEQUENCE</scope>
    <source>
        <strain evidence="2">Wild A</strain>
    </source>
</reference>
<dbReference type="OrthoDB" id="2306436at2759"/>
<feature type="transmembrane region" description="Helical" evidence="1">
    <location>
        <begin position="818"/>
        <end position="841"/>
    </location>
</feature>
<evidence type="ECO:0000256" key="1">
    <source>
        <dbReference type="SAM" id="Phobius"/>
    </source>
</evidence>
<dbReference type="EMBL" id="CAMKVN010002230">
    <property type="protein sequence ID" value="CAI2180184.1"/>
    <property type="molecule type" value="Genomic_DNA"/>
</dbReference>
<keyword evidence="1" id="KW-1133">Transmembrane helix</keyword>
<evidence type="ECO:0000313" key="3">
    <source>
        <dbReference type="Proteomes" id="UP001153678"/>
    </source>
</evidence>
<dbReference type="Proteomes" id="UP001153678">
    <property type="component" value="Unassembled WGS sequence"/>
</dbReference>
<dbReference type="SUPFAM" id="SSF50978">
    <property type="entry name" value="WD40 repeat-like"/>
    <property type="match status" value="1"/>
</dbReference>
<name>A0A9W4SSQ5_9GLOM</name>
<comment type="caution">
    <text evidence="2">The sequence shown here is derived from an EMBL/GenBank/DDBJ whole genome shotgun (WGS) entry which is preliminary data.</text>
</comment>
<keyword evidence="1" id="KW-0472">Membrane</keyword>
<sequence>MSKNVSIDMPPHNVNLINGSISMINISPKENYLATYGEENETFVVWKWKWKDEDNKNKLIDKSIVLKNEPEQKYFFLKSEHKLLASHKNQLKSITHMFISDKMILAYIDDQFKIKIIDMTGDTQEIDLYFNFDAMKVKCCNFNEQGKLTLFCSVKNYKKDNSNIVCVYSIKRTHKKSKCRKIYKMPKEAEVISISNNDKIWLHLNHNVYEWNLEKKHTKIIVKDIDEINAEDIRIAYDKDFTCLKTNNEKFFIHPNEQEIPQEPLDLNEGELIDYMKDHRYLLFSLFDHDHLWVWKSDHYAIDSNYRFANLVNELDSSAEEKKKELLKLSELTPNQKDNLKECQLDKGSIIWKIKIEGLDNMKFKTPNNDTINFIDEIYTIYSKAKENNDEIRKTSYITTFKNYIKKVELEADEALIKGFIERLIIIDEESKEERDCKEKNIKLNINEWLTKHEEETIKLDINKRLTIFEEEIFKLDLKSDEALPKDLKERVEKEVHKNWKRKIAKLMKDFTIRITKFKNLAKDSDNFQINIDIVENKLQCKKDLIRLFGADKFLSNAKDQKDKYVDIGILALNSLNNDIIILTEIGIFIFHFDVKNLIFLNYYHIHLYESDLFIENIRKTPGYPKVDDKDRTSDYDELIYGWMAYIQKDNETFLKYRRALFNYTTEKHDTELLDEIYNNFKEDKEFFLKNGSELLMSAIRIQASSLIDKIYNVCLDLFIKDLKNNKAYLSIINESMPLLDNHYPEYITRYSSDTNMIIDSPEYKIEQLSTSHLNPFSNIGIVNLSPSIAWTKYTSLVNYYSDSNALPNWEYRTNPQLTILMVLFSFLIAVYLMNLLIGLLSNAIEEDNNRVSYLVQKAKILAEIELFYLFPYQRRWKTWFPDVIYYHANVEETRREIKKLINYKDFNTDKFSDLKKNLLSKIKLNYVMENLQDVINIEEEFKKA</sequence>
<keyword evidence="3" id="KW-1185">Reference proteome</keyword>
<evidence type="ECO:0000313" key="2">
    <source>
        <dbReference type="EMBL" id="CAI2180184.1"/>
    </source>
</evidence>
<gene>
    <name evidence="2" type="ORF">FWILDA_LOCUS9458</name>
</gene>
<dbReference type="InterPro" id="IPR036322">
    <property type="entry name" value="WD40_repeat_dom_sf"/>
</dbReference>
<dbReference type="AlphaFoldDB" id="A0A9W4SSQ5"/>